<evidence type="ECO:0000313" key="2">
    <source>
        <dbReference type="EMBL" id="MBB3099393.1"/>
    </source>
</evidence>
<proteinExistence type="predicted"/>
<evidence type="ECO:0000256" key="1">
    <source>
        <dbReference type="SAM" id="MobiDB-lite"/>
    </source>
</evidence>
<gene>
    <name evidence="2" type="ORF">FHR83_007099</name>
</gene>
<organism evidence="2 3">
    <name type="scientific">Actinoplanes campanulatus</name>
    <dbReference type="NCBI Taxonomy" id="113559"/>
    <lineage>
        <taxon>Bacteria</taxon>
        <taxon>Bacillati</taxon>
        <taxon>Actinomycetota</taxon>
        <taxon>Actinomycetes</taxon>
        <taxon>Micromonosporales</taxon>
        <taxon>Micromonosporaceae</taxon>
        <taxon>Actinoplanes</taxon>
    </lineage>
</organism>
<dbReference type="AlphaFoldDB" id="A0A7W5AN80"/>
<dbReference type="Proteomes" id="UP000590749">
    <property type="component" value="Unassembled WGS sequence"/>
</dbReference>
<protein>
    <recommendedName>
        <fullName evidence="4">Scaffolding protein</fullName>
    </recommendedName>
</protein>
<dbReference type="EMBL" id="JACHXF010000018">
    <property type="protein sequence ID" value="MBB3099393.1"/>
    <property type="molecule type" value="Genomic_DNA"/>
</dbReference>
<feature type="compositionally biased region" description="Basic and acidic residues" evidence="1">
    <location>
        <begin position="38"/>
        <end position="48"/>
    </location>
</feature>
<sequence length="173" mass="18929">MPPEETPTPTTETESTETAETPVESPEDTAGETAGETKSQEDELPEWARKALTKANAEAANYRTRAKEAEAKLAGAKTPEELEAVVKEITARAEKAERFLLVSDVARKHDLPDELAEVLKGETREDLEAHAKKLAKFATPVKPRVLRGGLDPVDDDGSPNDPRELARKYGGRR</sequence>
<dbReference type="RefSeq" id="WP_183225447.1">
    <property type="nucleotide sequence ID" value="NZ_BMPW01000021.1"/>
</dbReference>
<feature type="region of interest" description="Disordered" evidence="1">
    <location>
        <begin position="1"/>
        <end position="48"/>
    </location>
</feature>
<accession>A0A7W5AN80</accession>
<reference evidence="2 3" key="1">
    <citation type="submission" date="2020-08" db="EMBL/GenBank/DDBJ databases">
        <title>Genomic Encyclopedia of Type Strains, Phase III (KMG-III): the genomes of soil and plant-associated and newly described type strains.</title>
        <authorList>
            <person name="Whitman W."/>
        </authorList>
    </citation>
    <scope>NUCLEOTIDE SEQUENCE [LARGE SCALE GENOMIC DNA]</scope>
    <source>
        <strain evidence="2 3">CECT 3287</strain>
    </source>
</reference>
<feature type="compositionally biased region" description="Low complexity" evidence="1">
    <location>
        <begin position="7"/>
        <end position="24"/>
    </location>
</feature>
<comment type="caution">
    <text evidence="2">The sequence shown here is derived from an EMBL/GenBank/DDBJ whole genome shotgun (WGS) entry which is preliminary data.</text>
</comment>
<evidence type="ECO:0000313" key="3">
    <source>
        <dbReference type="Proteomes" id="UP000590749"/>
    </source>
</evidence>
<name>A0A7W5AN80_9ACTN</name>
<keyword evidence="3" id="KW-1185">Reference proteome</keyword>
<feature type="region of interest" description="Disordered" evidence="1">
    <location>
        <begin position="145"/>
        <end position="173"/>
    </location>
</feature>
<evidence type="ECO:0008006" key="4">
    <source>
        <dbReference type="Google" id="ProtNLM"/>
    </source>
</evidence>